<proteinExistence type="predicted"/>
<sequence>MNLLSYSLIVIFIALSSGITVIGFDFSEAQTPSNLIVSASNSVSQNRFSGPQVIEVVIRDNNIADTGKSVGEPDVTVNGKDLRMVQATDGNWYGYFADRRQAQIADSTVGLTGKGLDFGTLCVRNSSVLGFSVSETDGVAIPVSGTGIGGANGSNPPNPISQDCALSSPFTKNSINVVRQAKAVNPGTTNVKLGQIGLASQDLWPFIQLYDFSQGGNVVVQYNRGGGPQQTTLTFDTAEKFIKFELDRSSYPRSADVNLKITDINLNIDPTDEDSWSFATVASSPSTYYMLYEESGNIDADGTAGAVNLTPTLNSMMFKDNGILKINPNVQGQSNVITIRDNDDSETNGDGEKAISLISTNGGSIAAGKQPITITETTPNSGIFDTYDANNDSVLITTQDAQRGTSASVEYNKKSLTLLIGFGKATLSLDEKLKGTEWNSGEEMPVILIDSDANKNNLEKEDLDLFNPSYKAIPALSTGDPYTLGESGTDSNTKTTASFLNGYTLTSTANGQFTLSGTVLGSSSTVVVEKHSDRARIDPSSNTDSDALVIDLKTNLTKLRSSINNPFDSAQNFKGLNMFNYDLRSIGDFSTVDIYLLVTSSSSILDSSGNPSSGITAIKIATDTSAQNLINLNSTSQVSSPQILHSNLFSSSFSGNEKIGLMFTYPNIQNIGTQTKPIVADFFSYGLKNDGLTKTDRIANQIVRVEMEELAKDSGKFRGSLEYIMLNQLNIFDSKTYESIIPIDDEPIFLMIDEMKGNESPRINYNDLGTDGVFTTVSDQQEVLSHMGLVVLSVKSFKPGDTVGVQLIDKDLNTNSDLVDVYTVVDPTKYPNDPAADTVGLPNLGYRDNQPFGRLLEITFDDERWLKSNISYSGKSCSTISGSDGLASTGFTLVETDAKTGEFTGNFKIPSQYCSRASGGIVKTTAGVDIGAVYYDFRGQSSQAAVTTSSATVGATSGMVQLDRTSYPVPIGSVSDFYESGKSTTTRPDNRSIFPYHLTAITKNGDPKAIDSGEQVGPKDTVLTIQIHDADYNMSPNGEDKISKNISGTTNGPVKVMITRGSSTLVLATAGGEEAKSGVITVGKNVKNGITREIGPITETSPSSGIFQFNIPVRYSDGPSSTKCPATIDSGFKKLDATKSGVLARFDAVPSTGNYCILQGDIITVEYTDLADASGSARTVTDSAAFDLRMGSLQSDQQSYIIGRDVVITLIDPDLNFDSKKAETYSLDLLEWDSDNARVTMGNLGGASTNNGKLFDPRPVGLRETGDSTGIFQTVIEIPSEINNKPVDRGETIQITYTDWGTPGSDFVGKNDQKIELKFSTSNFQSQITLDKKVYSWTEKVYITIIAPDHNFDANKIDEIGSKSTNEIKISTRSNKLSQYKLVETGTNSGIFVGEVILTGFKHDADGDPRTGDIDGKDTSPRTEPKSNGGPTNGFLESKNDDGLTVSFQFTERDATLGSALIRWNIGTVEWVQEATSANGYGIVRVIDPDMNLNPELVNTFSIDVWSDSDLGGIDLTVTETGQATGIFEGEVKFTSNDQSSGHRLRVNDGDYVTAKYEDNTLPKPYTTADELKISASTIVGPVVAPLERVPVGNARIVDSFGNIVNQVKVDQQIQIASDIANNNIAQQPFTYLVQIQDSNNTVISLSWITGSLKTNQNFSPAVSWIPQSPGQYNATVFVWNSLSNPIALSPTASFTIDVS</sequence>
<feature type="compositionally biased region" description="Basic and acidic residues" evidence="1">
    <location>
        <begin position="1404"/>
        <end position="1425"/>
    </location>
</feature>
<gene>
    <name evidence="2" type="ORF">NZNM25_09930</name>
</gene>
<accession>A0A2S2KRA1</accession>
<reference evidence="2 3" key="1">
    <citation type="submission" date="2018-05" db="EMBL/GenBank/DDBJ databases">
        <title>genome sequencing of Nitrosopumilus sp. NM25.</title>
        <authorList>
            <person name="Mori K."/>
            <person name="Nakagawa T."/>
        </authorList>
    </citation>
    <scope>NUCLEOTIDE SEQUENCE [LARGE SCALE GENOMIC DNA]</scope>
    <source>
        <strain evidence="2 3">NM25</strain>
    </source>
</reference>
<organism evidence="2 3">
    <name type="scientific">Nitrosopumilus zosterae</name>
    <dbReference type="NCBI Taxonomy" id="718286"/>
    <lineage>
        <taxon>Archaea</taxon>
        <taxon>Nitrososphaerota</taxon>
        <taxon>Nitrososphaeria</taxon>
        <taxon>Nitrosopumilales</taxon>
        <taxon>Nitrosopumilaceae</taxon>
        <taxon>Nitrosopumilus</taxon>
    </lineage>
</organism>
<name>A0A2S2KRA1_9ARCH</name>
<evidence type="ECO:0000313" key="2">
    <source>
        <dbReference type="EMBL" id="GBH34202.1"/>
    </source>
</evidence>
<dbReference type="Proteomes" id="UP000245829">
    <property type="component" value="Unassembled WGS sequence"/>
</dbReference>
<dbReference type="EMBL" id="BGKI01000004">
    <property type="protein sequence ID" value="GBH34202.1"/>
    <property type="molecule type" value="Genomic_DNA"/>
</dbReference>
<evidence type="ECO:0000313" key="3">
    <source>
        <dbReference type="Proteomes" id="UP000245829"/>
    </source>
</evidence>
<comment type="caution">
    <text evidence="2">The sequence shown here is derived from an EMBL/GenBank/DDBJ whole genome shotgun (WGS) entry which is preliminary data.</text>
</comment>
<protein>
    <submittedName>
        <fullName evidence="2">Uncharacterized protein</fullName>
    </submittedName>
</protein>
<keyword evidence="3" id="KW-1185">Reference proteome</keyword>
<evidence type="ECO:0000256" key="1">
    <source>
        <dbReference type="SAM" id="MobiDB-lite"/>
    </source>
</evidence>
<feature type="region of interest" description="Disordered" evidence="1">
    <location>
        <begin position="1404"/>
        <end position="1440"/>
    </location>
</feature>